<dbReference type="PANTHER" id="PTHR11496:SF102">
    <property type="entry name" value="ALCOHOL DEHYDROGENASE 4"/>
    <property type="match status" value="1"/>
</dbReference>
<proteinExistence type="inferred from homology"/>
<dbReference type="GO" id="GO:0004022">
    <property type="term" value="F:alcohol dehydrogenase (NAD+) activity"/>
    <property type="evidence" value="ECO:0007669"/>
    <property type="project" value="TreeGrafter"/>
</dbReference>
<name>A0A939IIV0_9GAMM</name>
<accession>A0A939IIV0</accession>
<dbReference type="InterPro" id="IPR056798">
    <property type="entry name" value="ADH_Fe_C"/>
</dbReference>
<keyword evidence="3" id="KW-0560">Oxidoreductase</keyword>
<dbReference type="SUPFAM" id="SSF56796">
    <property type="entry name" value="Dehydroquinate synthase-like"/>
    <property type="match status" value="1"/>
</dbReference>
<feature type="domain" description="Alcohol dehydrogenase iron-type/glycerol dehydrogenase GldA" evidence="4">
    <location>
        <begin position="30"/>
        <end position="194"/>
    </location>
</feature>
<organism evidence="6 7">
    <name type="scientific">Parahaliea mediterranea</name>
    <dbReference type="NCBI Taxonomy" id="651086"/>
    <lineage>
        <taxon>Bacteria</taxon>
        <taxon>Pseudomonadati</taxon>
        <taxon>Pseudomonadota</taxon>
        <taxon>Gammaproteobacteria</taxon>
        <taxon>Cellvibrionales</taxon>
        <taxon>Halieaceae</taxon>
        <taxon>Parahaliea</taxon>
    </lineage>
</organism>
<dbReference type="InterPro" id="IPR001670">
    <property type="entry name" value="ADH_Fe/GldA"/>
</dbReference>
<evidence type="ECO:0000259" key="4">
    <source>
        <dbReference type="Pfam" id="PF00465"/>
    </source>
</evidence>
<reference evidence="6" key="1">
    <citation type="submission" date="2021-02" db="EMBL/GenBank/DDBJ databases">
        <title>PHA producing bacteria isolated from coastal sediment in Guangdong, Shenzhen.</title>
        <authorList>
            <person name="Zheng W."/>
            <person name="Yu S."/>
            <person name="Huang Y."/>
        </authorList>
    </citation>
    <scope>NUCLEOTIDE SEQUENCE</scope>
    <source>
        <strain evidence="6">TN14-10</strain>
    </source>
</reference>
<dbReference type="PANTHER" id="PTHR11496">
    <property type="entry name" value="ALCOHOL DEHYDROGENASE"/>
    <property type="match status" value="1"/>
</dbReference>
<dbReference type="Gene3D" id="3.40.50.1970">
    <property type="match status" value="1"/>
</dbReference>
<comment type="similarity">
    <text evidence="2">Belongs to the iron-containing alcohol dehydrogenase family.</text>
</comment>
<evidence type="ECO:0000256" key="1">
    <source>
        <dbReference type="ARBA" id="ARBA00001962"/>
    </source>
</evidence>
<dbReference type="RefSeq" id="WP_206560413.1">
    <property type="nucleotide sequence ID" value="NZ_JAFKCZ010000006.1"/>
</dbReference>
<dbReference type="Pfam" id="PF00465">
    <property type="entry name" value="Fe-ADH"/>
    <property type="match status" value="1"/>
</dbReference>
<evidence type="ECO:0000313" key="7">
    <source>
        <dbReference type="Proteomes" id="UP000664303"/>
    </source>
</evidence>
<protein>
    <submittedName>
        <fullName evidence="6">Iron-containing alcohol dehydrogenase</fullName>
    </submittedName>
</protein>
<dbReference type="Proteomes" id="UP000664303">
    <property type="component" value="Unassembled WGS sequence"/>
</dbReference>
<evidence type="ECO:0000259" key="5">
    <source>
        <dbReference type="Pfam" id="PF25137"/>
    </source>
</evidence>
<dbReference type="Gene3D" id="1.20.1090.10">
    <property type="entry name" value="Dehydroquinate synthase-like - alpha domain"/>
    <property type="match status" value="1"/>
</dbReference>
<feature type="domain" description="Fe-containing alcohol dehydrogenase-like C-terminal" evidence="5">
    <location>
        <begin position="205"/>
        <end position="397"/>
    </location>
</feature>
<sequence>MRLFHWLVHKLTVGLLGIVQKFLSVPTQMLFAGEGSSRQLARHMVAMGHRRILLVTDQVLIDLGMADNIRAAVEGAGGELFVYAGVLPDPTTAIVEEGLAQFRAQACDSVLALGGGSSIDAAKGIAASETNGPVESLVGILKIRKALAPLFAIPTTSGTGSEATFAAVISDAQTHRKGFLADMKLVPLGVSLDPALLTGMPRGVTAATGADALTHAIETYIGRWSDDEVRRLSGTATRLLFEHLPRAYHDGQDMEAREAVSVASYYAGQAINHASVGMVHAIAHQFGGLYGTPHGIANAIVLPNVLDCYLEHSPSALAELADIIGVGKPGQSDTERAKAFVQATRDLLSELGLATRLDAFAQADIPTVANDSMAECRQYPVPHWVSRDELESILHKIAV</sequence>
<dbReference type="FunFam" id="3.40.50.1970:FF:000003">
    <property type="entry name" value="Alcohol dehydrogenase, iron-containing"/>
    <property type="match status" value="1"/>
</dbReference>
<evidence type="ECO:0000313" key="6">
    <source>
        <dbReference type="EMBL" id="MBN7796979.1"/>
    </source>
</evidence>
<keyword evidence="7" id="KW-1185">Reference proteome</keyword>
<comment type="cofactor">
    <cofactor evidence="1">
        <name>Fe cation</name>
        <dbReference type="ChEBI" id="CHEBI:24875"/>
    </cofactor>
</comment>
<evidence type="ECO:0000256" key="3">
    <source>
        <dbReference type="ARBA" id="ARBA00023002"/>
    </source>
</evidence>
<gene>
    <name evidence="6" type="ORF">JYP50_10275</name>
</gene>
<dbReference type="GO" id="GO:0046872">
    <property type="term" value="F:metal ion binding"/>
    <property type="evidence" value="ECO:0007669"/>
    <property type="project" value="InterPro"/>
</dbReference>
<dbReference type="CDD" id="cd08189">
    <property type="entry name" value="Fe-ADH-like"/>
    <property type="match status" value="1"/>
</dbReference>
<evidence type="ECO:0000256" key="2">
    <source>
        <dbReference type="ARBA" id="ARBA00007358"/>
    </source>
</evidence>
<dbReference type="Pfam" id="PF25137">
    <property type="entry name" value="ADH_Fe_C"/>
    <property type="match status" value="1"/>
</dbReference>
<dbReference type="FunFam" id="1.20.1090.10:FF:000001">
    <property type="entry name" value="Aldehyde-alcohol dehydrogenase"/>
    <property type="match status" value="1"/>
</dbReference>
<dbReference type="AlphaFoldDB" id="A0A939IIV0"/>
<dbReference type="EMBL" id="JAFKCZ010000006">
    <property type="protein sequence ID" value="MBN7796979.1"/>
    <property type="molecule type" value="Genomic_DNA"/>
</dbReference>
<dbReference type="InterPro" id="IPR039697">
    <property type="entry name" value="Alcohol_dehydrogenase_Fe"/>
</dbReference>
<comment type="caution">
    <text evidence="6">The sequence shown here is derived from an EMBL/GenBank/DDBJ whole genome shotgun (WGS) entry which is preliminary data.</text>
</comment>